<evidence type="ECO:0000256" key="1">
    <source>
        <dbReference type="SAM" id="Coils"/>
    </source>
</evidence>
<protein>
    <submittedName>
        <fullName evidence="2">Uncharacterized protein</fullName>
    </submittedName>
</protein>
<keyword evidence="3" id="KW-1185">Reference proteome</keyword>
<gene>
    <name evidence="2" type="ORF">QVZ41_14110</name>
</gene>
<organism evidence="2 3">
    <name type="scientific">Wenyingzhuangia gilva</name>
    <dbReference type="NCBI Taxonomy" id="3057677"/>
    <lineage>
        <taxon>Bacteria</taxon>
        <taxon>Pseudomonadati</taxon>
        <taxon>Bacteroidota</taxon>
        <taxon>Flavobacteriia</taxon>
        <taxon>Flavobacteriales</taxon>
        <taxon>Flavobacteriaceae</taxon>
        <taxon>Wenyingzhuangia</taxon>
    </lineage>
</organism>
<evidence type="ECO:0000313" key="3">
    <source>
        <dbReference type="Proteomes" id="UP001168642"/>
    </source>
</evidence>
<feature type="coiled-coil region" evidence="1">
    <location>
        <begin position="174"/>
        <end position="208"/>
    </location>
</feature>
<dbReference type="EMBL" id="JAUMIT010000015">
    <property type="protein sequence ID" value="MDO3695982.1"/>
    <property type="molecule type" value="Genomic_DNA"/>
</dbReference>
<sequence length="233" mass="28244">MKPKKQIQTKSFGLVRVRKSCRFSSRTKPSQNRCQTLEMKIVNTNLNFILLEIIDEKNSNGLNLKLTNTGTIPRKLEPNDFNKFELQLNGIEDKKRLKNELNKFLNKYIDVEKTKDNYLDFWSEQNQIGEFKVENYIENITELNREDWIMNYQNLLNSFYKQYDKNTKETHLQSKFLERLKKINEDEIKKYERKIEFFKNDKEKIESLKNRMNLLYRIEKMSEKFISELNNIE</sequence>
<dbReference type="Proteomes" id="UP001168642">
    <property type="component" value="Unassembled WGS sequence"/>
</dbReference>
<comment type="caution">
    <text evidence="2">The sequence shown here is derived from an EMBL/GenBank/DDBJ whole genome shotgun (WGS) entry which is preliminary data.</text>
</comment>
<reference evidence="2" key="1">
    <citation type="submission" date="2023-07" db="EMBL/GenBank/DDBJ databases">
        <title>Wenyingzhuangia sp. chi5 genome sequencing and assembly.</title>
        <authorList>
            <person name="Park S."/>
        </authorList>
    </citation>
    <scope>NUCLEOTIDE SEQUENCE</scope>
    <source>
        <strain evidence="2">Chi5</strain>
    </source>
</reference>
<accession>A0ABT8VVI5</accession>
<keyword evidence="1" id="KW-0175">Coiled coil</keyword>
<evidence type="ECO:0000313" key="2">
    <source>
        <dbReference type="EMBL" id="MDO3695982.1"/>
    </source>
</evidence>
<proteinExistence type="predicted"/>
<name>A0ABT8VVI5_9FLAO</name>